<dbReference type="Gene3D" id="2.40.160.120">
    <property type="match status" value="1"/>
</dbReference>
<organism evidence="4 5">
    <name type="scientific">Artemisia annua</name>
    <name type="common">Sweet wormwood</name>
    <dbReference type="NCBI Taxonomy" id="35608"/>
    <lineage>
        <taxon>Eukaryota</taxon>
        <taxon>Viridiplantae</taxon>
        <taxon>Streptophyta</taxon>
        <taxon>Embryophyta</taxon>
        <taxon>Tracheophyta</taxon>
        <taxon>Spermatophyta</taxon>
        <taxon>Magnoliopsida</taxon>
        <taxon>eudicotyledons</taxon>
        <taxon>Gunneridae</taxon>
        <taxon>Pentapetalae</taxon>
        <taxon>asterids</taxon>
        <taxon>campanulids</taxon>
        <taxon>Asterales</taxon>
        <taxon>Asteraceae</taxon>
        <taxon>Asteroideae</taxon>
        <taxon>Anthemideae</taxon>
        <taxon>Artemisiinae</taxon>
        <taxon>Artemisia</taxon>
    </lineage>
</organism>
<dbReference type="PANTHER" id="PTHR10366:SF825">
    <property type="entry name" value="NAD(P)-BINDING ROSSMANN-FOLD SUPERFAMILY PROTEIN"/>
    <property type="match status" value="1"/>
</dbReference>
<dbReference type="Pfam" id="PF07993">
    <property type="entry name" value="NAD_binding_4"/>
    <property type="match status" value="1"/>
</dbReference>
<dbReference type="InterPro" id="IPR036291">
    <property type="entry name" value="NAD(P)-bd_dom_sf"/>
</dbReference>
<evidence type="ECO:0000259" key="3">
    <source>
        <dbReference type="Pfam" id="PF07993"/>
    </source>
</evidence>
<sequence length="396" mass="43917">MAELKHAIFIHAIGFLDGKVTHCNNASDNGESGPKAELCFEGKSFLGRHINYRSIKGKIVSLSKIEKTYEINGHWDRNVTVKDTSNGKVTVIYSAKDVISALKTPIFKDVKVYIKMYATSVSVEHFSFPFLFATHIGECLRNVTIFTPSPVVWHQVSYIANLNGVAYTYSNLGAECVGGSKLTVVKFLKEICLRAGHKLKYALRRVPDHVCEATQSTGTRQIYVVKPMDRSIIMYIFASKADLKKTEHLLAVDGAKERLSLYESSLAEDSSFDSTVKGCVFVFHIASPVQFIVNDPQTQLIDPALKGILNVLKSASKVPSLKRVIFISSIAAVLVGSKGPVFGDMVDETWFSDVQDLMAFLGKLSVGGPKQQSWLVQKVQCLVIWWMKHGSQVFKI</sequence>
<protein>
    <submittedName>
        <fullName evidence="4">Bifunctional polymyxin resistance protein, ArnA</fullName>
    </submittedName>
</protein>
<dbReference type="Gene3D" id="3.40.50.720">
    <property type="entry name" value="NAD(P)-binding Rossmann-like Domain"/>
    <property type="match status" value="1"/>
</dbReference>
<comment type="caution">
    <text evidence="4">The sequence shown here is derived from an EMBL/GenBank/DDBJ whole genome shotgun (WGS) entry which is preliminary data.</text>
</comment>
<dbReference type="EMBL" id="PKPP01014900">
    <property type="protein sequence ID" value="PWA39158.1"/>
    <property type="molecule type" value="Genomic_DNA"/>
</dbReference>
<dbReference type="PANTHER" id="PTHR10366">
    <property type="entry name" value="NAD DEPENDENT EPIMERASE/DEHYDRATASE"/>
    <property type="match status" value="1"/>
</dbReference>
<gene>
    <name evidence="4" type="ORF">CTI12_AA574700</name>
</gene>
<name>A0A2U1KQX8_ARTAN</name>
<dbReference type="OrthoDB" id="2735536at2759"/>
<dbReference type="InterPro" id="IPR050425">
    <property type="entry name" value="NAD(P)_dehydrat-like"/>
</dbReference>
<evidence type="ECO:0000256" key="2">
    <source>
        <dbReference type="ARBA" id="ARBA00023002"/>
    </source>
</evidence>
<dbReference type="GO" id="GO:0016616">
    <property type="term" value="F:oxidoreductase activity, acting on the CH-OH group of donors, NAD or NADP as acceptor"/>
    <property type="evidence" value="ECO:0007669"/>
    <property type="project" value="TreeGrafter"/>
</dbReference>
<accession>A0A2U1KQX8</accession>
<reference evidence="4 5" key="1">
    <citation type="journal article" date="2018" name="Mol. Plant">
        <title>The genome of Artemisia annua provides insight into the evolution of Asteraceae family and artemisinin biosynthesis.</title>
        <authorList>
            <person name="Shen Q."/>
            <person name="Zhang L."/>
            <person name="Liao Z."/>
            <person name="Wang S."/>
            <person name="Yan T."/>
            <person name="Shi P."/>
            <person name="Liu M."/>
            <person name="Fu X."/>
            <person name="Pan Q."/>
            <person name="Wang Y."/>
            <person name="Lv Z."/>
            <person name="Lu X."/>
            <person name="Zhang F."/>
            <person name="Jiang W."/>
            <person name="Ma Y."/>
            <person name="Chen M."/>
            <person name="Hao X."/>
            <person name="Li L."/>
            <person name="Tang Y."/>
            <person name="Lv G."/>
            <person name="Zhou Y."/>
            <person name="Sun X."/>
            <person name="Brodelius P.E."/>
            <person name="Rose J.K.C."/>
            <person name="Tang K."/>
        </authorList>
    </citation>
    <scope>NUCLEOTIDE SEQUENCE [LARGE SCALE GENOMIC DNA]</scope>
    <source>
        <strain evidence="5">cv. Huhao1</strain>
        <tissue evidence="4">Leaf</tissue>
    </source>
</reference>
<keyword evidence="2" id="KW-0560">Oxidoreductase</keyword>
<dbReference type="InterPro" id="IPR037239">
    <property type="entry name" value="OSBP_sf"/>
</dbReference>
<evidence type="ECO:0000313" key="4">
    <source>
        <dbReference type="EMBL" id="PWA39158.1"/>
    </source>
</evidence>
<feature type="domain" description="Thioester reductase (TE)" evidence="3">
    <location>
        <begin position="269"/>
        <end position="340"/>
    </location>
</feature>
<dbReference type="AlphaFoldDB" id="A0A2U1KQX8"/>
<keyword evidence="1" id="KW-0521">NADP</keyword>
<dbReference type="STRING" id="35608.A0A2U1KQX8"/>
<proteinExistence type="predicted"/>
<evidence type="ECO:0000313" key="5">
    <source>
        <dbReference type="Proteomes" id="UP000245207"/>
    </source>
</evidence>
<dbReference type="Proteomes" id="UP000245207">
    <property type="component" value="Unassembled WGS sequence"/>
</dbReference>
<evidence type="ECO:0000256" key="1">
    <source>
        <dbReference type="ARBA" id="ARBA00022857"/>
    </source>
</evidence>
<keyword evidence="5" id="KW-1185">Reference proteome</keyword>
<dbReference type="InterPro" id="IPR013120">
    <property type="entry name" value="FAR_NAD-bd"/>
</dbReference>
<dbReference type="SUPFAM" id="SSF51735">
    <property type="entry name" value="NAD(P)-binding Rossmann-fold domains"/>
    <property type="match status" value="1"/>
</dbReference>
<dbReference type="SUPFAM" id="SSF144000">
    <property type="entry name" value="Oxysterol-binding protein-like"/>
    <property type="match status" value="1"/>
</dbReference>